<dbReference type="EMBL" id="JAMXLR010000036">
    <property type="protein sequence ID" value="MCO6044608.1"/>
    <property type="molecule type" value="Genomic_DNA"/>
</dbReference>
<dbReference type="Proteomes" id="UP001155241">
    <property type="component" value="Unassembled WGS sequence"/>
</dbReference>
<dbReference type="InterPro" id="IPR008979">
    <property type="entry name" value="Galactose-bd-like_sf"/>
</dbReference>
<feature type="region of interest" description="Disordered" evidence="1">
    <location>
        <begin position="219"/>
        <end position="244"/>
    </location>
</feature>
<evidence type="ECO:0000256" key="1">
    <source>
        <dbReference type="SAM" id="MobiDB-lite"/>
    </source>
</evidence>
<evidence type="ECO:0000313" key="4">
    <source>
        <dbReference type="EMBL" id="MCO6044608.1"/>
    </source>
</evidence>
<dbReference type="Pfam" id="PF02836">
    <property type="entry name" value="Glyco_hydro_2_C"/>
    <property type="match status" value="1"/>
</dbReference>
<dbReference type="SUPFAM" id="SSF49785">
    <property type="entry name" value="Galactose-binding domain-like"/>
    <property type="match status" value="1"/>
</dbReference>
<dbReference type="AlphaFoldDB" id="A0A9X2JHG3"/>
<evidence type="ECO:0000259" key="3">
    <source>
        <dbReference type="Pfam" id="PF02836"/>
    </source>
</evidence>
<feature type="chain" id="PRO_5040827829" description="Glycoside hydrolase family 2 catalytic domain-containing protein" evidence="2">
    <location>
        <begin position="25"/>
        <end position="599"/>
    </location>
</feature>
<accession>A0A9X2JHG3</accession>
<comment type="caution">
    <text evidence="4">The sequence shown here is derived from an EMBL/GenBank/DDBJ whole genome shotgun (WGS) entry which is preliminary data.</text>
</comment>
<protein>
    <recommendedName>
        <fullName evidence="3">Glycoside hydrolase family 2 catalytic domain-containing protein</fullName>
    </recommendedName>
</protein>
<dbReference type="Gene3D" id="3.20.20.80">
    <property type="entry name" value="Glycosidases"/>
    <property type="match status" value="1"/>
</dbReference>
<name>A0A9X2JHG3_9BACT</name>
<dbReference type="InterPro" id="IPR017853">
    <property type="entry name" value="GH"/>
</dbReference>
<proteinExistence type="predicted"/>
<dbReference type="RefSeq" id="WP_252852718.1">
    <property type="nucleotide sequence ID" value="NZ_JAMXLR010000036.1"/>
</dbReference>
<dbReference type="GO" id="GO:0004553">
    <property type="term" value="F:hydrolase activity, hydrolyzing O-glycosyl compounds"/>
    <property type="evidence" value="ECO:0007669"/>
    <property type="project" value="InterPro"/>
</dbReference>
<dbReference type="SUPFAM" id="SSF51445">
    <property type="entry name" value="(Trans)glycosidases"/>
    <property type="match status" value="1"/>
</dbReference>
<keyword evidence="5" id="KW-1185">Reference proteome</keyword>
<dbReference type="InterPro" id="IPR006103">
    <property type="entry name" value="Glyco_hydro_2_cat"/>
</dbReference>
<evidence type="ECO:0000313" key="5">
    <source>
        <dbReference type="Proteomes" id="UP001155241"/>
    </source>
</evidence>
<keyword evidence="2" id="KW-0732">Signal</keyword>
<reference evidence="4" key="1">
    <citation type="submission" date="2022-06" db="EMBL/GenBank/DDBJ databases">
        <title>Aeoliella straminimaris, a novel planctomycete from sediments.</title>
        <authorList>
            <person name="Vitorino I.R."/>
            <person name="Lage O.M."/>
        </authorList>
    </citation>
    <scope>NUCLEOTIDE SEQUENCE</scope>
    <source>
        <strain evidence="4">ICT_H6.2</strain>
    </source>
</reference>
<dbReference type="GO" id="GO:0005975">
    <property type="term" value="P:carbohydrate metabolic process"/>
    <property type="evidence" value="ECO:0007669"/>
    <property type="project" value="InterPro"/>
</dbReference>
<dbReference type="Gene3D" id="2.60.120.430">
    <property type="entry name" value="Galactose-binding lectin"/>
    <property type="match status" value="1"/>
</dbReference>
<feature type="domain" description="Glycoside hydrolase family 2 catalytic" evidence="3">
    <location>
        <begin position="107"/>
        <end position="226"/>
    </location>
</feature>
<organism evidence="4 5">
    <name type="scientific">Aeoliella straminimaris</name>
    <dbReference type="NCBI Taxonomy" id="2954799"/>
    <lineage>
        <taxon>Bacteria</taxon>
        <taxon>Pseudomonadati</taxon>
        <taxon>Planctomycetota</taxon>
        <taxon>Planctomycetia</taxon>
        <taxon>Pirellulales</taxon>
        <taxon>Lacipirellulaceae</taxon>
        <taxon>Aeoliella</taxon>
    </lineage>
</organism>
<sequence>MRSIIAGKIFSCTLLLMCASQLPAQTTVSLDRESETGTFQLLRNGQPYAIHGAGGQVKLDLLKQLGGNSIRTWGADNLGHLLDAAHQRGLTVCVGMWLGHPRHGFDYNDRRSVVGQLETCLKTVERYKSHPAVLLWGIGNEMEEGGDNPAVWYAVDHIAREIKRIDPDHPTMTVIAELGEHKVENLHRFCPHVDIVGINSYGSIGTVAERYRKQGGTKPYIITEHGPRGPWESPKTTWGAPIEPTSTKKAEHYDLGYRRAVAENPSQCLGSYSFLWGNKQETTATWFGMLLPDGTRLAAADVMSEHWTGRPVANRCPEIHELNVGGVGKVRPGQELLAAVVAEDAEPDQLAYQWVLRSDAVVVANGNDSQSAENEIPDAIVGSGNQVEVHMPTGGGGYRLFVYVRDGHGGAAVANVPLYVDAPIQAIAATKPKLPLVIYADDLANAPYTPSGFMGNIAAIEFDLDCTDQPHSGETCLRVSYNAADQWGGVAWQSPANDWDGEQAGGFDLSQASALEFWARGETGAEKVNFLVGLNTTDGVYHDSGKTELSGVQLTTEWKRYRVPLTGLDTGRIKNGFGFSLAGQGRAVTFYLDDVQYVK</sequence>
<feature type="signal peptide" evidence="2">
    <location>
        <begin position="1"/>
        <end position="24"/>
    </location>
</feature>
<gene>
    <name evidence="4" type="ORF">NG895_11885</name>
</gene>
<evidence type="ECO:0000256" key="2">
    <source>
        <dbReference type="SAM" id="SignalP"/>
    </source>
</evidence>